<dbReference type="EMBL" id="HE573027">
    <property type="protein sequence ID" value="CCC52594.1"/>
    <property type="molecule type" value="Genomic_DNA"/>
</dbReference>
<reference evidence="2" key="1">
    <citation type="journal article" date="2012" name="Proc. Natl. Acad. Sci. U.S.A.">
        <title>Antigenic diversity is generated by distinct evolutionary mechanisms in African trypanosome species.</title>
        <authorList>
            <person name="Jackson A.P."/>
            <person name="Berry A."/>
            <person name="Aslett M."/>
            <person name="Allison H.C."/>
            <person name="Burton P."/>
            <person name="Vavrova-Anderson J."/>
            <person name="Brown R."/>
            <person name="Browne H."/>
            <person name="Corton N."/>
            <person name="Hauser H."/>
            <person name="Gamble J."/>
            <person name="Gilderthorp R."/>
            <person name="Marcello L."/>
            <person name="McQuillan J."/>
            <person name="Otto T.D."/>
            <person name="Quail M.A."/>
            <person name="Sanders M.J."/>
            <person name="van Tonder A."/>
            <person name="Ginger M.L."/>
            <person name="Field M.C."/>
            <person name="Barry J.D."/>
            <person name="Hertz-Fowler C."/>
            <person name="Berriman M."/>
        </authorList>
    </citation>
    <scope>NUCLEOTIDE SEQUENCE</scope>
    <source>
        <strain evidence="2">Y486</strain>
    </source>
</reference>
<gene>
    <name evidence="2" type="ORF">TVY486_1100790</name>
</gene>
<dbReference type="AlphaFoldDB" id="G0U9W3"/>
<keyword evidence="1" id="KW-0472">Membrane</keyword>
<keyword evidence="1" id="KW-0812">Transmembrane</keyword>
<evidence type="ECO:0000256" key="1">
    <source>
        <dbReference type="SAM" id="Phobius"/>
    </source>
</evidence>
<sequence>MCIHGVCVCVYICRLGTLPRQSNRESTQSTFTAYSHVCRFLNCNASLLACFCVVPTSLAPSCFKFTIHSFVHSFINWVYTLPFRWAFLPTLHCITVYILLQSVAMMCLSLVR</sequence>
<proteinExistence type="predicted"/>
<keyword evidence="1" id="KW-1133">Transmembrane helix</keyword>
<protein>
    <submittedName>
        <fullName evidence="2">Uncharacterized protein</fullName>
    </submittedName>
</protein>
<dbReference type="VEuPathDB" id="TriTrypDB:TvY486_1100790"/>
<name>G0U9W3_TRYVY</name>
<organism evidence="2">
    <name type="scientific">Trypanosoma vivax (strain Y486)</name>
    <dbReference type="NCBI Taxonomy" id="1055687"/>
    <lineage>
        <taxon>Eukaryota</taxon>
        <taxon>Discoba</taxon>
        <taxon>Euglenozoa</taxon>
        <taxon>Kinetoplastea</taxon>
        <taxon>Metakinetoplastina</taxon>
        <taxon>Trypanosomatida</taxon>
        <taxon>Trypanosomatidae</taxon>
        <taxon>Trypanosoma</taxon>
        <taxon>Duttonella</taxon>
    </lineage>
</organism>
<accession>G0U9W3</accession>
<evidence type="ECO:0000313" key="2">
    <source>
        <dbReference type="EMBL" id="CCC52594.1"/>
    </source>
</evidence>
<feature type="transmembrane region" description="Helical" evidence="1">
    <location>
        <begin position="86"/>
        <end position="111"/>
    </location>
</feature>